<gene>
    <name evidence="4" type="primary">nsaD</name>
    <name evidence="4" type="ORF">PS710_05469</name>
</gene>
<evidence type="ECO:0000256" key="2">
    <source>
        <dbReference type="PIRSR" id="PIRSR006386-1"/>
    </source>
</evidence>
<dbReference type="GO" id="GO:0004364">
    <property type="term" value="F:glutathione transferase activity"/>
    <property type="evidence" value="ECO:0007669"/>
    <property type="project" value="TreeGrafter"/>
</dbReference>
<dbReference type="InterPro" id="IPR051924">
    <property type="entry name" value="GST_Kappa/NadH"/>
</dbReference>
<protein>
    <recommendedName>
        <fullName evidence="1">2-hydroxychromene-2-carboxylate isomerase</fullName>
        <ecNumber evidence="1">5.99.1.4</ecNumber>
    </recommendedName>
</protein>
<feature type="active site" description="Nucleophile" evidence="2">
    <location>
        <position position="13"/>
    </location>
</feature>
<dbReference type="EC" id="5.99.1.4" evidence="1"/>
<dbReference type="PANTHER" id="PTHR42943">
    <property type="entry name" value="GLUTATHIONE S-TRANSFERASE KAPPA"/>
    <property type="match status" value="1"/>
</dbReference>
<dbReference type="InterPro" id="IPR044087">
    <property type="entry name" value="NahD-like"/>
</dbReference>
<name>A0A5E7FCR5_PSEFL</name>
<dbReference type="Gene3D" id="3.40.30.10">
    <property type="entry name" value="Glutaredoxin"/>
    <property type="match status" value="1"/>
</dbReference>
<dbReference type="AlphaFoldDB" id="A0A5E7FCR5"/>
<dbReference type="InterPro" id="IPR014440">
    <property type="entry name" value="HCCAis_GSTk"/>
</dbReference>
<dbReference type="GO" id="GO:0006749">
    <property type="term" value="P:glutathione metabolic process"/>
    <property type="evidence" value="ECO:0007669"/>
    <property type="project" value="TreeGrafter"/>
</dbReference>
<evidence type="ECO:0000256" key="1">
    <source>
        <dbReference type="PIRNR" id="PIRNR006386"/>
    </source>
</evidence>
<keyword evidence="1 4" id="KW-0413">Isomerase</keyword>
<dbReference type="GO" id="GO:1901170">
    <property type="term" value="P:naphthalene catabolic process"/>
    <property type="evidence" value="ECO:0007669"/>
    <property type="project" value="InterPro"/>
</dbReference>
<sequence>MSKTLEFFFDLGSPATYLAYTQLPKICAQTDSRLSYIPILLGGVFKATGNASPATIPAKGRYMFQDLERYARRYGVPLKFNPHFPINTLMLMRAVTGMQLRHPERFQAFIDCLFHALWVEGRSLDDLATVASVLTRNGFDPDQVLALTGDEQVKAALKDNTEKAVQRGVFGAPSMFVGDELFFGQDRLEFVLEALSQTSTK</sequence>
<dbReference type="GO" id="GO:0004602">
    <property type="term" value="F:glutathione peroxidase activity"/>
    <property type="evidence" value="ECO:0007669"/>
    <property type="project" value="TreeGrafter"/>
</dbReference>
<dbReference type="GO" id="GO:0018845">
    <property type="term" value="F:2-hydroxychromene-2-carboxylate isomerase activity"/>
    <property type="evidence" value="ECO:0007669"/>
    <property type="project" value="UniProtKB-UniRule"/>
</dbReference>
<dbReference type="EMBL" id="CABVHW010000027">
    <property type="protein sequence ID" value="VVO36562.1"/>
    <property type="molecule type" value="Genomic_DNA"/>
</dbReference>
<evidence type="ECO:0000313" key="5">
    <source>
        <dbReference type="Proteomes" id="UP000381093"/>
    </source>
</evidence>
<dbReference type="InterPro" id="IPR036249">
    <property type="entry name" value="Thioredoxin-like_sf"/>
</dbReference>
<accession>A0A5E7FCR5</accession>
<reference evidence="4 5" key="1">
    <citation type="submission" date="2019-09" db="EMBL/GenBank/DDBJ databases">
        <authorList>
            <person name="Chandra G."/>
            <person name="Truman W A."/>
        </authorList>
    </citation>
    <scope>NUCLEOTIDE SEQUENCE [LARGE SCALE GENOMIC DNA]</scope>
    <source>
        <strain evidence="4">PS710</strain>
    </source>
</reference>
<dbReference type="SUPFAM" id="SSF52833">
    <property type="entry name" value="Thioredoxin-like"/>
    <property type="match status" value="1"/>
</dbReference>
<dbReference type="CDD" id="cd03022">
    <property type="entry name" value="DsbA_HCCA_Iso"/>
    <property type="match status" value="1"/>
</dbReference>
<comment type="similarity">
    <text evidence="1">Belongs to the GST superfamily. NadH family.</text>
</comment>
<evidence type="ECO:0000313" key="4">
    <source>
        <dbReference type="EMBL" id="VVO36562.1"/>
    </source>
</evidence>
<dbReference type="RefSeq" id="WP_150767271.1">
    <property type="nucleotide sequence ID" value="NZ_CABVHW010000027.1"/>
</dbReference>
<comment type="catalytic activity">
    <reaction evidence="1">
        <text>2-hydroxychromene-2-carboxylate = (3E)-4-(2-hydroxyphenyl)-2-oxobut-3-enoate</text>
        <dbReference type="Rhea" id="RHEA:27401"/>
        <dbReference type="ChEBI" id="CHEBI:59350"/>
        <dbReference type="ChEBI" id="CHEBI:59353"/>
        <dbReference type="EC" id="5.99.1.4"/>
    </reaction>
</comment>
<dbReference type="PANTHER" id="PTHR42943:SF2">
    <property type="entry name" value="GLUTATHIONE S-TRANSFERASE KAPPA 1"/>
    <property type="match status" value="1"/>
</dbReference>
<feature type="domain" description="DSBA-like thioredoxin" evidence="3">
    <location>
        <begin position="4"/>
        <end position="195"/>
    </location>
</feature>
<dbReference type="PIRSF" id="PIRSF006386">
    <property type="entry name" value="HCCAis_GSTk"/>
    <property type="match status" value="1"/>
</dbReference>
<dbReference type="Proteomes" id="UP000381093">
    <property type="component" value="Unassembled WGS sequence"/>
</dbReference>
<evidence type="ECO:0000259" key="3">
    <source>
        <dbReference type="Pfam" id="PF01323"/>
    </source>
</evidence>
<dbReference type="InterPro" id="IPR001853">
    <property type="entry name" value="DSBA-like_thioredoxin_dom"/>
</dbReference>
<dbReference type="Pfam" id="PF01323">
    <property type="entry name" value="DSBA"/>
    <property type="match status" value="1"/>
</dbReference>
<proteinExistence type="inferred from homology"/>
<organism evidence="4 5">
    <name type="scientific">Pseudomonas fluorescens</name>
    <dbReference type="NCBI Taxonomy" id="294"/>
    <lineage>
        <taxon>Bacteria</taxon>
        <taxon>Pseudomonadati</taxon>
        <taxon>Pseudomonadota</taxon>
        <taxon>Gammaproteobacteria</taxon>
        <taxon>Pseudomonadales</taxon>
        <taxon>Pseudomonadaceae</taxon>
        <taxon>Pseudomonas</taxon>
    </lineage>
</organism>